<comment type="similarity">
    <text evidence="3">Belongs to the HARBI1 family.</text>
</comment>
<dbReference type="InterPro" id="IPR045249">
    <property type="entry name" value="HARBI1-like"/>
</dbReference>
<evidence type="ECO:0000256" key="2">
    <source>
        <dbReference type="ARBA" id="ARBA00004123"/>
    </source>
</evidence>
<dbReference type="GO" id="GO:0005634">
    <property type="term" value="C:nucleus"/>
    <property type="evidence" value="ECO:0007669"/>
    <property type="project" value="UniProtKB-SubCell"/>
</dbReference>
<comment type="subcellular location">
    <subcellularLocation>
        <location evidence="2">Nucleus</location>
    </subcellularLocation>
</comment>
<keyword evidence="5" id="KW-0479">Metal-binding</keyword>
<keyword evidence="6" id="KW-0378">Hydrolase</keyword>
<evidence type="ECO:0000313" key="10">
    <source>
        <dbReference type="Proteomes" id="UP001341281"/>
    </source>
</evidence>
<reference evidence="9 10" key="1">
    <citation type="submission" date="2024-02" db="EMBL/GenBank/DDBJ databases">
        <title>High-quality chromosome-scale genome assembly of Pensacola bahiagrass (Paspalum notatum Flugge var. saurae).</title>
        <authorList>
            <person name="Vega J.M."/>
            <person name="Podio M."/>
            <person name="Orjuela J."/>
            <person name="Siena L.A."/>
            <person name="Pessino S.C."/>
            <person name="Combes M.C."/>
            <person name="Mariac C."/>
            <person name="Albertini E."/>
            <person name="Pupilli F."/>
            <person name="Ortiz J.P.A."/>
            <person name="Leblanc O."/>
        </authorList>
    </citation>
    <scope>NUCLEOTIDE SEQUENCE [LARGE SCALE GENOMIC DNA]</scope>
    <source>
        <strain evidence="9">R1</strain>
        <tissue evidence="9">Leaf</tissue>
    </source>
</reference>
<dbReference type="GO" id="GO:0016787">
    <property type="term" value="F:hydrolase activity"/>
    <property type="evidence" value="ECO:0007669"/>
    <property type="project" value="UniProtKB-KW"/>
</dbReference>
<evidence type="ECO:0000256" key="6">
    <source>
        <dbReference type="ARBA" id="ARBA00022801"/>
    </source>
</evidence>
<proteinExistence type="inferred from homology"/>
<dbReference type="GO" id="GO:0046872">
    <property type="term" value="F:metal ion binding"/>
    <property type="evidence" value="ECO:0007669"/>
    <property type="project" value="UniProtKB-KW"/>
</dbReference>
<dbReference type="AlphaFoldDB" id="A0AAQ3TM68"/>
<evidence type="ECO:0000256" key="4">
    <source>
        <dbReference type="ARBA" id="ARBA00022722"/>
    </source>
</evidence>
<gene>
    <name evidence="9" type="ORF">U9M48_024025</name>
</gene>
<dbReference type="PANTHER" id="PTHR22930:SF280">
    <property type="entry name" value="OS11G0202600 PROTEIN"/>
    <property type="match status" value="1"/>
</dbReference>
<evidence type="ECO:0000313" key="9">
    <source>
        <dbReference type="EMBL" id="WVZ76020.1"/>
    </source>
</evidence>
<dbReference type="Proteomes" id="UP001341281">
    <property type="component" value="Chromosome 05"/>
</dbReference>
<evidence type="ECO:0000256" key="7">
    <source>
        <dbReference type="ARBA" id="ARBA00023242"/>
    </source>
</evidence>
<accession>A0AAQ3TM68</accession>
<evidence type="ECO:0000259" key="8">
    <source>
        <dbReference type="Pfam" id="PF13359"/>
    </source>
</evidence>
<name>A0AAQ3TM68_PASNO</name>
<evidence type="ECO:0000256" key="5">
    <source>
        <dbReference type="ARBA" id="ARBA00022723"/>
    </source>
</evidence>
<feature type="domain" description="DDE Tnp4" evidence="8">
    <location>
        <begin position="163"/>
        <end position="306"/>
    </location>
</feature>
<dbReference type="EMBL" id="CP144749">
    <property type="protein sequence ID" value="WVZ76020.1"/>
    <property type="molecule type" value="Genomic_DNA"/>
</dbReference>
<protein>
    <recommendedName>
        <fullName evidence="8">DDE Tnp4 domain-containing protein</fullName>
    </recommendedName>
</protein>
<keyword evidence="7" id="KW-0539">Nucleus</keyword>
<dbReference type="GO" id="GO:0004518">
    <property type="term" value="F:nuclease activity"/>
    <property type="evidence" value="ECO:0007669"/>
    <property type="project" value="UniProtKB-KW"/>
</dbReference>
<organism evidence="9 10">
    <name type="scientific">Paspalum notatum var. saurae</name>
    <dbReference type="NCBI Taxonomy" id="547442"/>
    <lineage>
        <taxon>Eukaryota</taxon>
        <taxon>Viridiplantae</taxon>
        <taxon>Streptophyta</taxon>
        <taxon>Embryophyta</taxon>
        <taxon>Tracheophyta</taxon>
        <taxon>Spermatophyta</taxon>
        <taxon>Magnoliopsida</taxon>
        <taxon>Liliopsida</taxon>
        <taxon>Poales</taxon>
        <taxon>Poaceae</taxon>
        <taxon>PACMAD clade</taxon>
        <taxon>Panicoideae</taxon>
        <taxon>Andropogonodae</taxon>
        <taxon>Paspaleae</taxon>
        <taxon>Paspalinae</taxon>
        <taxon>Paspalum</taxon>
    </lineage>
</organism>
<evidence type="ECO:0000256" key="1">
    <source>
        <dbReference type="ARBA" id="ARBA00001968"/>
    </source>
</evidence>
<dbReference type="PANTHER" id="PTHR22930">
    <property type="match status" value="1"/>
</dbReference>
<sequence length="371" mass="42099">MEEKLFHLREARPVRAATAHAARMSAGRWVRSAGPTCRVRLAGLGAALGAYAGGRYFATPLATHHPPMFPHLTSRQWVELNLHDSVRCYNNFRMQPTAFMQLHQLLDRFERSLDTISRKMGNVPDAMFSFTHTIIVPKDPNYTQLHPRLLPYAPYFDGCIGAVDGTHIQARINHDSRLDFINRKGCTSFNVLAIVDMGIRFTYVGAGRAGSCHDMALLRDCMAMANYPHPPPGYALDKGYFGAVPQCKVPSQRVQEKFNYHHASLRNVVERAFGVLKEKWLILREVSFFAREKQTKMIIACCAVHNFLLDRALELQPERSMPRNVDYDVFVGGCKCNYGYGHCARLDLTWNQLHVVHSLQEDLSAYFGQIE</sequence>
<comment type="cofactor">
    <cofactor evidence="1">
        <name>a divalent metal cation</name>
        <dbReference type="ChEBI" id="CHEBI:60240"/>
    </cofactor>
</comment>
<evidence type="ECO:0000256" key="3">
    <source>
        <dbReference type="ARBA" id="ARBA00006958"/>
    </source>
</evidence>
<dbReference type="Pfam" id="PF13359">
    <property type="entry name" value="DDE_Tnp_4"/>
    <property type="match status" value="1"/>
</dbReference>
<keyword evidence="10" id="KW-1185">Reference proteome</keyword>
<keyword evidence="4" id="KW-0540">Nuclease</keyword>
<dbReference type="InterPro" id="IPR027806">
    <property type="entry name" value="HARBI1_dom"/>
</dbReference>
<feature type="non-terminal residue" evidence="9">
    <location>
        <position position="371"/>
    </location>
</feature>